<dbReference type="GO" id="GO:0006338">
    <property type="term" value="P:chromatin remodeling"/>
    <property type="evidence" value="ECO:0007669"/>
    <property type="project" value="InterPro"/>
</dbReference>
<dbReference type="eggNOG" id="KOG3362">
    <property type="taxonomic scope" value="Eukaryota"/>
</dbReference>
<dbReference type="STRING" id="461836.A0A0L0DTL6"/>
<dbReference type="GO" id="GO:0008270">
    <property type="term" value="F:zinc ion binding"/>
    <property type="evidence" value="ECO:0007669"/>
    <property type="project" value="UniProtKB-UniRule"/>
</dbReference>
<accession>A0A0L0DTL6</accession>
<evidence type="ECO:0000259" key="5">
    <source>
        <dbReference type="PROSITE" id="PS51083"/>
    </source>
</evidence>
<feature type="domain" description="HIT-type" evidence="5">
    <location>
        <begin position="145"/>
        <end position="177"/>
    </location>
</feature>
<evidence type="ECO:0000313" key="7">
    <source>
        <dbReference type="Proteomes" id="UP000054408"/>
    </source>
</evidence>
<dbReference type="GO" id="GO:0005634">
    <property type="term" value="C:nucleus"/>
    <property type="evidence" value="ECO:0007669"/>
    <property type="project" value="UniProtKB-ARBA"/>
</dbReference>
<evidence type="ECO:0000256" key="3">
    <source>
        <dbReference type="ARBA" id="ARBA00022833"/>
    </source>
</evidence>
<name>A0A0L0DTL6_THETB</name>
<dbReference type="RefSeq" id="XP_013761712.1">
    <property type="nucleotide sequence ID" value="XM_013906258.1"/>
</dbReference>
<dbReference type="PANTHER" id="PTHR13093">
    <property type="entry name" value="ZINC FINGER HIT DOMAIN CONTAINING PROTEIN 1"/>
    <property type="match status" value="1"/>
</dbReference>
<dbReference type="Proteomes" id="UP000054408">
    <property type="component" value="Unassembled WGS sequence"/>
</dbReference>
<evidence type="ECO:0000256" key="1">
    <source>
        <dbReference type="ARBA" id="ARBA00022723"/>
    </source>
</evidence>
<dbReference type="Pfam" id="PF04438">
    <property type="entry name" value="zf-HIT"/>
    <property type="match status" value="1"/>
</dbReference>
<keyword evidence="2 4" id="KW-0863">Zinc-finger</keyword>
<evidence type="ECO:0000313" key="6">
    <source>
        <dbReference type="EMBL" id="KNC54813.1"/>
    </source>
</evidence>
<dbReference type="InterPro" id="IPR007529">
    <property type="entry name" value="Znf_HIT"/>
</dbReference>
<dbReference type="GeneID" id="25561408"/>
<organism evidence="6 7">
    <name type="scientific">Thecamonas trahens ATCC 50062</name>
    <dbReference type="NCBI Taxonomy" id="461836"/>
    <lineage>
        <taxon>Eukaryota</taxon>
        <taxon>Apusozoa</taxon>
        <taxon>Apusomonadida</taxon>
        <taxon>Apusomonadidae</taxon>
        <taxon>Thecamonas</taxon>
    </lineage>
</organism>
<evidence type="ECO:0000256" key="4">
    <source>
        <dbReference type="PROSITE-ProRule" id="PRU00453"/>
    </source>
</evidence>
<dbReference type="InterPro" id="IPR039723">
    <property type="entry name" value="Vps71/ZNHIT1"/>
</dbReference>
<dbReference type="AlphaFoldDB" id="A0A0L0DTL6"/>
<protein>
    <submittedName>
        <fullName evidence="6">Zinc finger HIT domain-containing protein 1</fullName>
    </submittedName>
</protein>
<reference evidence="6 7" key="1">
    <citation type="submission" date="2010-05" db="EMBL/GenBank/DDBJ databases">
        <title>The Genome Sequence of Thecamonas trahens ATCC 50062.</title>
        <authorList>
            <consortium name="The Broad Institute Genome Sequencing Platform"/>
            <person name="Russ C."/>
            <person name="Cuomo C."/>
            <person name="Shea T."/>
            <person name="Young S.K."/>
            <person name="Zeng Q."/>
            <person name="Koehrsen M."/>
            <person name="Haas B."/>
            <person name="Borodovsky M."/>
            <person name="Guigo R."/>
            <person name="Alvarado L."/>
            <person name="Berlin A."/>
            <person name="Bochicchio J."/>
            <person name="Borenstein D."/>
            <person name="Chapman S."/>
            <person name="Chen Z."/>
            <person name="Freedman E."/>
            <person name="Gellesch M."/>
            <person name="Goldberg J."/>
            <person name="Griggs A."/>
            <person name="Gujja S."/>
            <person name="Heilman E."/>
            <person name="Heiman D."/>
            <person name="Hepburn T."/>
            <person name="Howarth C."/>
            <person name="Jen D."/>
            <person name="Larson L."/>
            <person name="Mehta T."/>
            <person name="Park D."/>
            <person name="Pearson M."/>
            <person name="Roberts A."/>
            <person name="Saif S."/>
            <person name="Shenoy N."/>
            <person name="Sisk P."/>
            <person name="Stolte C."/>
            <person name="Sykes S."/>
            <person name="Thomson T."/>
            <person name="Walk T."/>
            <person name="White J."/>
            <person name="Yandava C."/>
            <person name="Burger G."/>
            <person name="Gray M.W."/>
            <person name="Holland P.W.H."/>
            <person name="King N."/>
            <person name="Lang F.B.F."/>
            <person name="Roger A.J."/>
            <person name="Ruiz-Trillo I."/>
            <person name="Lander E."/>
            <person name="Nusbaum C."/>
        </authorList>
    </citation>
    <scope>NUCLEOTIDE SEQUENCE [LARGE SCALE GENOMIC DNA]</scope>
    <source>
        <strain evidence="6 7">ATCC 50062</strain>
    </source>
</reference>
<dbReference type="EMBL" id="GL349438">
    <property type="protein sequence ID" value="KNC54813.1"/>
    <property type="molecule type" value="Genomic_DNA"/>
</dbReference>
<evidence type="ECO:0000256" key="2">
    <source>
        <dbReference type="ARBA" id="ARBA00022771"/>
    </source>
</evidence>
<dbReference type="PROSITE" id="PS51083">
    <property type="entry name" value="ZF_HIT"/>
    <property type="match status" value="1"/>
</dbReference>
<keyword evidence="3" id="KW-0862">Zinc</keyword>
<keyword evidence="1" id="KW-0479">Metal-binding</keyword>
<proteinExistence type="predicted"/>
<dbReference type="CDD" id="cd21437">
    <property type="entry name" value="zf-HIT_ZNHIT1_like"/>
    <property type="match status" value="1"/>
</dbReference>
<dbReference type="OrthoDB" id="74807at2759"/>
<gene>
    <name evidence="6" type="ORF">AMSG_01665</name>
</gene>
<sequence>MSFVPAAAGGYTAVGLGGRSGSKRKALRSGGRAAVVPLRSRARRVQARLAALEMNNAKVHTELETLPLDGGADMVSSVYGVAGKKGAAKDRAKHRAIVQAKRNYGKVFSRYVAELGGLPDVAASHKPNYLTVRARSSREPPRAFCDVCGLIGPYTCTVCGVRYCQLACLAIHSESRCTSYKR</sequence>
<keyword evidence="7" id="KW-1185">Reference proteome</keyword>